<proteinExistence type="predicted"/>
<gene>
    <name evidence="4" type="ORF">P7D78_06415</name>
</gene>
<feature type="signal peptide" evidence="2">
    <location>
        <begin position="1"/>
        <end position="18"/>
    </location>
</feature>
<feature type="chain" id="PRO_5043835659" evidence="2">
    <location>
        <begin position="19"/>
        <end position="199"/>
    </location>
</feature>
<reference evidence="4" key="1">
    <citation type="submission" date="2023-03" db="EMBL/GenBank/DDBJ databases">
        <authorList>
            <person name="Shen W."/>
            <person name="Cai J."/>
        </authorList>
    </citation>
    <scope>NUCLEOTIDE SEQUENCE</scope>
    <source>
        <strain evidence="4">B646-2</strain>
    </source>
</reference>
<evidence type="ECO:0000259" key="3">
    <source>
        <dbReference type="Pfam" id="PF03413"/>
    </source>
</evidence>
<evidence type="ECO:0000313" key="5">
    <source>
        <dbReference type="Proteomes" id="UP001249240"/>
    </source>
</evidence>
<dbReference type="Proteomes" id="UP001249240">
    <property type="component" value="Unassembled WGS sequence"/>
</dbReference>
<organism evidence="4 5">
    <name type="scientific">Enterococcus raffinosus</name>
    <dbReference type="NCBI Taxonomy" id="71452"/>
    <lineage>
        <taxon>Bacteria</taxon>
        <taxon>Bacillati</taxon>
        <taxon>Bacillota</taxon>
        <taxon>Bacilli</taxon>
        <taxon>Lactobacillales</taxon>
        <taxon>Enterococcaceae</taxon>
        <taxon>Enterococcus</taxon>
    </lineage>
</organism>
<feature type="domain" description="PepSY" evidence="3">
    <location>
        <begin position="54"/>
        <end position="111"/>
    </location>
</feature>
<dbReference type="Gene3D" id="3.10.450.40">
    <property type="match status" value="2"/>
</dbReference>
<evidence type="ECO:0000313" key="4">
    <source>
        <dbReference type="EMBL" id="MDT2537749.1"/>
    </source>
</evidence>
<evidence type="ECO:0000256" key="1">
    <source>
        <dbReference type="SAM" id="MobiDB-lite"/>
    </source>
</evidence>
<dbReference type="Pfam" id="PF03413">
    <property type="entry name" value="PepSY"/>
    <property type="match status" value="2"/>
</dbReference>
<sequence length="199" mass="22208">MKKVIILGLSVALLGGLAGCNSDSEESISSSSTPQQTSQTSKSQSSSQQNTDFKVSIEDAIKEYQKEYPDSDITSIDLETSFGNYFYKIEGVDDNKEYEVRVDADTKKVSKEREEELDMEDKEGVKRKEDKLNIDNLLSIEKVSEIATENVGSGKATEWSLDKDMGITYWEVKVFDGQKETEVKINAQSGDVLETETDD</sequence>
<comment type="caution">
    <text evidence="4">The sequence shown here is derived from an EMBL/GenBank/DDBJ whole genome shotgun (WGS) entry which is preliminary data.</text>
</comment>
<dbReference type="PROSITE" id="PS51257">
    <property type="entry name" value="PROKAR_LIPOPROTEIN"/>
    <property type="match status" value="1"/>
</dbReference>
<dbReference type="InterPro" id="IPR025711">
    <property type="entry name" value="PepSY"/>
</dbReference>
<dbReference type="EMBL" id="JARPXM010000004">
    <property type="protein sequence ID" value="MDT2537749.1"/>
    <property type="molecule type" value="Genomic_DNA"/>
</dbReference>
<feature type="region of interest" description="Disordered" evidence="1">
    <location>
        <begin position="21"/>
        <end position="54"/>
    </location>
</feature>
<evidence type="ECO:0000256" key="2">
    <source>
        <dbReference type="SAM" id="SignalP"/>
    </source>
</evidence>
<name>A0AAW8SYT9_9ENTE</name>
<keyword evidence="2" id="KW-0732">Signal</keyword>
<feature type="compositionally biased region" description="Low complexity" evidence="1">
    <location>
        <begin position="27"/>
        <end position="49"/>
    </location>
</feature>
<accession>A0AAW8SYT9</accession>
<protein>
    <submittedName>
        <fullName evidence="4">PepSY domain-containing protein</fullName>
    </submittedName>
</protein>
<dbReference type="RefSeq" id="WP_010746131.1">
    <property type="nucleotide sequence ID" value="NZ_BAAAXM010000032.1"/>
</dbReference>
<dbReference type="AlphaFoldDB" id="A0AAW8SYT9"/>
<feature type="domain" description="PepSY" evidence="3">
    <location>
        <begin position="138"/>
        <end position="196"/>
    </location>
</feature>